<evidence type="ECO:0000259" key="3">
    <source>
        <dbReference type="Pfam" id="PF00534"/>
    </source>
</evidence>
<evidence type="ECO:0000256" key="1">
    <source>
        <dbReference type="ARBA" id="ARBA00022676"/>
    </source>
</evidence>
<evidence type="ECO:0000313" key="5">
    <source>
        <dbReference type="EMBL" id="AXH96883.1"/>
    </source>
</evidence>
<dbReference type="OrthoDB" id="3830319at2"/>
<dbReference type="PANTHER" id="PTHR12526:SF510">
    <property type="entry name" value="D-INOSITOL 3-PHOSPHATE GLYCOSYLTRANSFERASE"/>
    <property type="match status" value="1"/>
</dbReference>
<keyword evidence="1" id="KW-0328">Glycosyltransferase</keyword>
<keyword evidence="2 5" id="KW-0808">Transferase</keyword>
<dbReference type="CDD" id="cd03801">
    <property type="entry name" value="GT4_PimA-like"/>
    <property type="match status" value="1"/>
</dbReference>
<proteinExistence type="predicted"/>
<dbReference type="InterPro" id="IPR001296">
    <property type="entry name" value="Glyco_trans_1"/>
</dbReference>
<accession>A0A345NPC5</accession>
<dbReference type="InterPro" id="IPR028098">
    <property type="entry name" value="Glyco_trans_4-like_N"/>
</dbReference>
<dbReference type="KEGG" id="orn:DV701_12840"/>
<dbReference type="PANTHER" id="PTHR12526">
    <property type="entry name" value="GLYCOSYLTRANSFERASE"/>
    <property type="match status" value="1"/>
</dbReference>
<dbReference type="EMBL" id="CP031229">
    <property type="protein sequence ID" value="AXH96883.1"/>
    <property type="molecule type" value="Genomic_DNA"/>
</dbReference>
<feature type="domain" description="Glycosyltransferase subfamily 4-like N-terminal" evidence="4">
    <location>
        <begin position="14"/>
        <end position="154"/>
    </location>
</feature>
<sequence>MKIRHLVLTASFAGAEQHVCGLANAQARHGHDVEVWGGDSAAMRERLAGNVSFAPCRGIGEALRLSRLASRVDILHAHMTKAEVAATAAARLFTHPARVVTTRHFAAVRGASLRGHMARPFLRRAVATQIAVSAFVAANIDGDSTVVYAGVDPQVEVTRPREDVILVAQRLSPEKRTLDALDAFAASGLAAQGWRLEIAGRGSQHDALVARATSLGLGEQLVFLGFVDDLADRMRRAAMVLATATAEPFGLTVVEAMAHGTPVVASASGGHLETVGLVGDRFLFAPGRTDEAGHMLAVMAADAAASSVYGRELRAVQRERFTPDRQYTDTQTVYEKVLAT</sequence>
<protein>
    <submittedName>
        <fullName evidence="5">Glycosyltransferase</fullName>
    </submittedName>
</protein>
<organism evidence="5 6">
    <name type="scientific">Ornithinimicrobium avium</name>
    <dbReference type="NCBI Taxonomy" id="2283195"/>
    <lineage>
        <taxon>Bacteria</taxon>
        <taxon>Bacillati</taxon>
        <taxon>Actinomycetota</taxon>
        <taxon>Actinomycetes</taxon>
        <taxon>Micrococcales</taxon>
        <taxon>Ornithinimicrobiaceae</taxon>
        <taxon>Ornithinimicrobium</taxon>
    </lineage>
</organism>
<dbReference type="Pfam" id="PF00534">
    <property type="entry name" value="Glycos_transf_1"/>
    <property type="match status" value="1"/>
</dbReference>
<dbReference type="Proteomes" id="UP000253790">
    <property type="component" value="Chromosome"/>
</dbReference>
<dbReference type="Pfam" id="PF13439">
    <property type="entry name" value="Glyco_transf_4"/>
    <property type="match status" value="1"/>
</dbReference>
<name>A0A345NPC5_9MICO</name>
<keyword evidence="6" id="KW-1185">Reference proteome</keyword>
<evidence type="ECO:0000313" key="6">
    <source>
        <dbReference type="Proteomes" id="UP000253790"/>
    </source>
</evidence>
<dbReference type="SUPFAM" id="SSF53756">
    <property type="entry name" value="UDP-Glycosyltransferase/glycogen phosphorylase"/>
    <property type="match status" value="1"/>
</dbReference>
<feature type="domain" description="Glycosyl transferase family 1" evidence="3">
    <location>
        <begin position="156"/>
        <end position="292"/>
    </location>
</feature>
<gene>
    <name evidence="5" type="ORF">DV701_12840</name>
</gene>
<dbReference type="AlphaFoldDB" id="A0A345NPC5"/>
<reference evidence="5 6" key="1">
    <citation type="submission" date="2018-07" db="EMBL/GenBank/DDBJ databases">
        <title>Complete genome sequencing of Ornithinimicrobium sp. AMA3305.</title>
        <authorList>
            <person name="Bae J.-W."/>
        </authorList>
    </citation>
    <scope>NUCLEOTIDE SEQUENCE [LARGE SCALE GENOMIC DNA]</scope>
    <source>
        <strain evidence="5 6">AMA3305</strain>
    </source>
</reference>
<dbReference type="RefSeq" id="WP_114928785.1">
    <property type="nucleotide sequence ID" value="NZ_CP031229.1"/>
</dbReference>
<dbReference type="GO" id="GO:0016757">
    <property type="term" value="F:glycosyltransferase activity"/>
    <property type="evidence" value="ECO:0007669"/>
    <property type="project" value="UniProtKB-KW"/>
</dbReference>
<dbReference type="Gene3D" id="3.40.50.2000">
    <property type="entry name" value="Glycogen Phosphorylase B"/>
    <property type="match status" value="2"/>
</dbReference>
<evidence type="ECO:0000259" key="4">
    <source>
        <dbReference type="Pfam" id="PF13439"/>
    </source>
</evidence>
<evidence type="ECO:0000256" key="2">
    <source>
        <dbReference type="ARBA" id="ARBA00022679"/>
    </source>
</evidence>